<proteinExistence type="predicted"/>
<sequence>QEANNLTTIEQSSEVEAGAAVAVDEVAISMRQVQQQERGSPPAGSAINCDASSSHCGNADAADPDHAMLLAAILLTDSVVGRSMPFKADPKSLRSYQLYCHWAMTIIFYVFIVADLLVIVMERPQIPAMAEVPVWIPLLIECSCIGFFAFRIWWYFSITETVQFFRDIKNIVVVVCIALNVIDVFCFLIWFGVSGSADAPVRWFRILRPLYMINFPEGKQIRRAFRNTRKTLVKIATVFILVGFLMAVFALLAMKLFSARASRTLRYPNGAPYFESYLESIWDLYILITTANSPDVMMPSYDANNFYIIFFFVFVVVCNYIFMSIFLAVIYNNYKNYLKSEVRTSVHIKRRLIGRAFDCLKINRVPDLGDVVTKDAWFRLFKTVYPNKNSELAQLFLNVLNGGTNDYLTKAQFTRLPDLLNVGVTELKDRTLLLESCLPTVYNSAPSQLIKFIVRHRFFKYTFDLLIVVNAFLIAFSVNFTEWYFLGAFVLEILLKLYVMGPVAFFRRAWNIFDFVVIFSALIITFFEEVSNERRLEEGTLDIILVLRVVRLLRIFGRIQRFRVILTTIANIRSPLSVYAAIVWVLYYMYGVLGMELFSGRIRAEVYTAQSPKFCYNNALNNSEFYRMRYCSNNFNDPLKAWVTLFELTIVNQWHVITEGFVLVTNKFSRLYFMSFHLICVILVINIFIAFILEAFLLEYNLSASKFESDIEQKIKEMGFSAVSEAILDEEDAEEQFELGSQAASQIRFHIKKRARKSVETLLQQMFEKELFEEELADVGESSNPPDPPARSQRNPTFSEMF</sequence>
<feature type="transmembrane region" description="Helical" evidence="6">
    <location>
        <begin position="306"/>
        <end position="331"/>
    </location>
</feature>
<feature type="domain" description="Ion transport" evidence="7">
    <location>
        <begin position="457"/>
        <end position="696"/>
    </location>
</feature>
<name>A0A1I8J6U5_9PLAT</name>
<evidence type="ECO:0000256" key="1">
    <source>
        <dbReference type="ARBA" id="ARBA00004141"/>
    </source>
</evidence>
<dbReference type="Proteomes" id="UP000095280">
    <property type="component" value="Unplaced"/>
</dbReference>
<dbReference type="GO" id="GO:0016020">
    <property type="term" value="C:membrane"/>
    <property type="evidence" value="ECO:0007669"/>
    <property type="project" value="UniProtKB-SubCell"/>
</dbReference>
<protein>
    <submittedName>
        <fullName evidence="9">Two pore calcium channel protein 1</fullName>
    </submittedName>
</protein>
<feature type="transmembrane region" description="Helical" evidence="6">
    <location>
        <begin position="232"/>
        <end position="254"/>
    </location>
</feature>
<evidence type="ECO:0000256" key="2">
    <source>
        <dbReference type="ARBA" id="ARBA00022692"/>
    </source>
</evidence>
<dbReference type="InterPro" id="IPR027359">
    <property type="entry name" value="Volt_channel_dom_sf"/>
</dbReference>
<feature type="region of interest" description="Disordered" evidence="5">
    <location>
        <begin position="776"/>
        <end position="802"/>
    </location>
</feature>
<keyword evidence="8" id="KW-1185">Reference proteome</keyword>
<dbReference type="PANTHER" id="PTHR46726:SF1">
    <property type="entry name" value="TWO-PORE CALCIUM CHANNEL 3"/>
    <property type="match status" value="1"/>
</dbReference>
<feature type="transmembrane region" description="Helical" evidence="6">
    <location>
        <begin position="458"/>
        <end position="477"/>
    </location>
</feature>
<dbReference type="WBParaSite" id="maker-uti_cns_0046046-snap-gene-0.13-mRNA-1">
    <property type="protein sequence ID" value="maker-uti_cns_0046046-snap-gene-0.13-mRNA-1"/>
    <property type="gene ID" value="maker-uti_cns_0046046-snap-gene-0.13"/>
</dbReference>
<dbReference type="GO" id="GO:0005216">
    <property type="term" value="F:monoatomic ion channel activity"/>
    <property type="evidence" value="ECO:0007669"/>
    <property type="project" value="InterPro"/>
</dbReference>
<feature type="transmembrane region" description="Helical" evidence="6">
    <location>
        <begin position="96"/>
        <end position="120"/>
    </location>
</feature>
<evidence type="ECO:0000256" key="5">
    <source>
        <dbReference type="SAM" id="MobiDB-lite"/>
    </source>
</evidence>
<feature type="transmembrane region" description="Helical" evidence="6">
    <location>
        <begin position="576"/>
        <end position="593"/>
    </location>
</feature>
<keyword evidence="3 6" id="KW-1133">Transmembrane helix</keyword>
<comment type="subcellular location">
    <subcellularLocation>
        <location evidence="1">Membrane</location>
        <topology evidence="1">Multi-pass membrane protein</topology>
    </subcellularLocation>
</comment>
<dbReference type="SUPFAM" id="SSF81324">
    <property type="entry name" value="Voltage-gated potassium channels"/>
    <property type="match status" value="2"/>
</dbReference>
<feature type="compositionally biased region" description="Polar residues" evidence="5">
    <location>
        <begin position="792"/>
        <end position="802"/>
    </location>
</feature>
<evidence type="ECO:0000259" key="7">
    <source>
        <dbReference type="Pfam" id="PF00520"/>
    </source>
</evidence>
<evidence type="ECO:0000256" key="6">
    <source>
        <dbReference type="SAM" id="Phobius"/>
    </source>
</evidence>
<evidence type="ECO:0000256" key="4">
    <source>
        <dbReference type="ARBA" id="ARBA00023136"/>
    </source>
</evidence>
<feature type="transmembrane region" description="Helical" evidence="6">
    <location>
        <begin position="483"/>
        <end position="499"/>
    </location>
</feature>
<organism evidence="8 9">
    <name type="scientific">Macrostomum lignano</name>
    <dbReference type="NCBI Taxonomy" id="282301"/>
    <lineage>
        <taxon>Eukaryota</taxon>
        <taxon>Metazoa</taxon>
        <taxon>Spiralia</taxon>
        <taxon>Lophotrochozoa</taxon>
        <taxon>Platyhelminthes</taxon>
        <taxon>Rhabditophora</taxon>
        <taxon>Macrostomorpha</taxon>
        <taxon>Macrostomida</taxon>
        <taxon>Macrostomidae</taxon>
        <taxon>Macrostomum</taxon>
    </lineage>
</organism>
<feature type="transmembrane region" description="Helical" evidence="6">
    <location>
        <begin position="132"/>
        <end position="156"/>
    </location>
</feature>
<feature type="transmembrane region" description="Helical" evidence="6">
    <location>
        <begin position="168"/>
        <end position="193"/>
    </location>
</feature>
<dbReference type="PANTHER" id="PTHR46726">
    <property type="entry name" value="TWO PORE CHANNEL 3"/>
    <property type="match status" value="1"/>
</dbReference>
<feature type="transmembrane region" description="Helical" evidence="6">
    <location>
        <begin position="671"/>
        <end position="697"/>
    </location>
</feature>
<evidence type="ECO:0000256" key="3">
    <source>
        <dbReference type="ARBA" id="ARBA00022989"/>
    </source>
</evidence>
<dbReference type="Gene3D" id="1.20.120.350">
    <property type="entry name" value="Voltage-gated potassium channels. Chain C"/>
    <property type="match status" value="1"/>
</dbReference>
<reference evidence="9" key="1">
    <citation type="submission" date="2016-11" db="UniProtKB">
        <authorList>
            <consortium name="WormBaseParasite"/>
        </authorList>
    </citation>
    <scope>IDENTIFICATION</scope>
</reference>
<evidence type="ECO:0000313" key="8">
    <source>
        <dbReference type="Proteomes" id="UP000095280"/>
    </source>
</evidence>
<keyword evidence="2 6" id="KW-0812">Transmembrane</keyword>
<evidence type="ECO:0000313" key="9">
    <source>
        <dbReference type="WBParaSite" id="maker-uti_cns_0046046-snap-gene-0.13-mRNA-1"/>
    </source>
</evidence>
<dbReference type="Pfam" id="PF00520">
    <property type="entry name" value="Ion_trans"/>
    <property type="match status" value="2"/>
</dbReference>
<keyword evidence="4 6" id="KW-0472">Membrane</keyword>
<dbReference type="InterPro" id="IPR005821">
    <property type="entry name" value="Ion_trans_dom"/>
</dbReference>
<dbReference type="Gene3D" id="1.10.287.70">
    <property type="match status" value="2"/>
</dbReference>
<accession>A0A1I8J6U5</accession>
<feature type="domain" description="Ion transport" evidence="7">
    <location>
        <begin position="104"/>
        <end position="336"/>
    </location>
</feature>
<dbReference type="AlphaFoldDB" id="A0A1I8J6U5"/>